<evidence type="ECO:0000313" key="2">
    <source>
        <dbReference type="EMBL" id="CAB0011440.1"/>
    </source>
</evidence>
<feature type="region of interest" description="Disordered" evidence="1">
    <location>
        <begin position="133"/>
        <end position="170"/>
    </location>
</feature>
<sequence>MFFKFILKSPYFIKNFPKELLVPWSILLTTSRVKIQEEKGSWASNRKNRTRSGSRRQIDDRSCVSAHPSHPGVHSDPVRASGRTERPAGHRRSRGGHLLCGGCCTARAARRRSLIGRPARATFPPHLTEQLYSSLPAPPDGGDSINISHFPPDGTRSKSLAAKRARRSAK</sequence>
<reference evidence="2 3" key="1">
    <citation type="submission" date="2020-02" db="EMBL/GenBank/DDBJ databases">
        <authorList>
            <person name="Ferguson B K."/>
        </authorList>
    </citation>
    <scope>NUCLEOTIDE SEQUENCE [LARGE SCALE GENOMIC DNA]</scope>
</reference>
<organism evidence="2 3">
    <name type="scientific">Nesidiocoris tenuis</name>
    <dbReference type="NCBI Taxonomy" id="355587"/>
    <lineage>
        <taxon>Eukaryota</taxon>
        <taxon>Metazoa</taxon>
        <taxon>Ecdysozoa</taxon>
        <taxon>Arthropoda</taxon>
        <taxon>Hexapoda</taxon>
        <taxon>Insecta</taxon>
        <taxon>Pterygota</taxon>
        <taxon>Neoptera</taxon>
        <taxon>Paraneoptera</taxon>
        <taxon>Hemiptera</taxon>
        <taxon>Heteroptera</taxon>
        <taxon>Panheteroptera</taxon>
        <taxon>Cimicomorpha</taxon>
        <taxon>Miridae</taxon>
        <taxon>Dicyphina</taxon>
        <taxon>Nesidiocoris</taxon>
    </lineage>
</organism>
<evidence type="ECO:0000313" key="3">
    <source>
        <dbReference type="Proteomes" id="UP000479000"/>
    </source>
</evidence>
<accession>A0A6H5H5I9</accession>
<proteinExistence type="predicted"/>
<protein>
    <submittedName>
        <fullName evidence="2">Uncharacterized protein</fullName>
    </submittedName>
</protein>
<evidence type="ECO:0000256" key="1">
    <source>
        <dbReference type="SAM" id="MobiDB-lite"/>
    </source>
</evidence>
<name>A0A6H5H5I9_9HEMI</name>
<dbReference type="Proteomes" id="UP000479000">
    <property type="component" value="Unassembled WGS sequence"/>
</dbReference>
<gene>
    <name evidence="2" type="ORF">NTEN_LOCUS16390</name>
</gene>
<feature type="compositionally biased region" description="Basic residues" evidence="1">
    <location>
        <begin position="161"/>
        <end position="170"/>
    </location>
</feature>
<keyword evidence="3" id="KW-1185">Reference proteome</keyword>
<dbReference type="EMBL" id="CADCXU010024167">
    <property type="protein sequence ID" value="CAB0011440.1"/>
    <property type="molecule type" value="Genomic_DNA"/>
</dbReference>
<dbReference type="AlphaFoldDB" id="A0A6H5H5I9"/>
<feature type="region of interest" description="Disordered" evidence="1">
    <location>
        <begin position="38"/>
        <end position="94"/>
    </location>
</feature>